<dbReference type="EMBL" id="JROU02001837">
    <property type="protein sequence ID" value="OEH75079.1"/>
    <property type="molecule type" value="Genomic_DNA"/>
</dbReference>
<name>A0A1D3CV66_9EIME</name>
<dbReference type="AlphaFoldDB" id="A0A1D3CV66"/>
<keyword evidence="2" id="KW-1185">Reference proteome</keyword>
<proteinExistence type="predicted"/>
<dbReference type="VEuPathDB" id="ToxoDB:LOC34623532"/>
<dbReference type="GeneID" id="34623532"/>
<dbReference type="OrthoDB" id="346878at2759"/>
<gene>
    <name evidence="1" type="ORF">cyc_07595</name>
</gene>
<sequence length="118" mass="12719">MVPHSEDPEEMGETSEASQQPSNRLQQEQRKELASLEQQAAPDTEMDEKRQAALMNSLEQGETGAAALGGTAQCAVSAKAVQQLKDLLLLPVAEVEAALQQAEGNHLKATQLLLEQEL</sequence>
<dbReference type="Proteomes" id="UP000095192">
    <property type="component" value="Unassembled WGS sequence"/>
</dbReference>
<accession>A0A1D3CV66</accession>
<comment type="caution">
    <text evidence="1">The sequence shown here is derived from an EMBL/GenBank/DDBJ whole genome shotgun (WGS) entry which is preliminary data.</text>
</comment>
<evidence type="ECO:0000313" key="1">
    <source>
        <dbReference type="EMBL" id="OEH75079.1"/>
    </source>
</evidence>
<dbReference type="VEuPathDB" id="ToxoDB:cyc_07595"/>
<protein>
    <submittedName>
        <fullName evidence="1">Uncharacterized protein</fullName>
    </submittedName>
</protein>
<evidence type="ECO:0000313" key="2">
    <source>
        <dbReference type="Proteomes" id="UP000095192"/>
    </source>
</evidence>
<reference evidence="1 2" key="1">
    <citation type="journal article" date="2016" name="BMC Genomics">
        <title>Comparative genomics reveals Cyclospora cayetanensis possesses coccidia-like metabolism and invasion components but unique surface antigens.</title>
        <authorList>
            <person name="Liu S."/>
            <person name="Wang L."/>
            <person name="Zheng H."/>
            <person name="Xu Z."/>
            <person name="Roellig D.M."/>
            <person name="Li N."/>
            <person name="Frace M.A."/>
            <person name="Tang K."/>
            <person name="Arrowood M.J."/>
            <person name="Moss D.M."/>
            <person name="Zhang L."/>
            <person name="Feng Y."/>
            <person name="Xiao L."/>
        </authorList>
    </citation>
    <scope>NUCLEOTIDE SEQUENCE [LARGE SCALE GENOMIC DNA]</scope>
    <source>
        <strain evidence="1 2">CHN_HEN01</strain>
    </source>
</reference>
<organism evidence="1 2">
    <name type="scientific">Cyclospora cayetanensis</name>
    <dbReference type="NCBI Taxonomy" id="88456"/>
    <lineage>
        <taxon>Eukaryota</taxon>
        <taxon>Sar</taxon>
        <taxon>Alveolata</taxon>
        <taxon>Apicomplexa</taxon>
        <taxon>Conoidasida</taxon>
        <taxon>Coccidia</taxon>
        <taxon>Eucoccidiorida</taxon>
        <taxon>Eimeriorina</taxon>
        <taxon>Eimeriidae</taxon>
        <taxon>Cyclospora</taxon>
    </lineage>
</organism>